<dbReference type="EnsemblMetazoa" id="GAUT010538-RA">
    <property type="protein sequence ID" value="GAUT010538-PA"/>
    <property type="gene ID" value="GAUT010538"/>
</dbReference>
<dbReference type="VEuPathDB" id="VectorBase:GAUT010538"/>
<accession>A0A1A9UNP4</accession>
<dbReference type="AlphaFoldDB" id="A0A1A9UNP4"/>
<keyword evidence="2" id="KW-1185">Reference proteome</keyword>
<sequence length="154" mass="17746">MSQDLLANTQYAVNKQEKNLTSLLIKGKKKKGVKLNDLNEDTVSVDVKIATRVVVIVRRRKDVNDLKANFTDAVIDNKYSEESAAHLCYPKHGWLEMCQAQMYQAQMWWFRALFDQCNCRKGVSDVITQAILRQNEKDIPWFMMTTAKSMALVI</sequence>
<dbReference type="Proteomes" id="UP000078200">
    <property type="component" value="Unassembled WGS sequence"/>
</dbReference>
<reference evidence="1" key="1">
    <citation type="submission" date="2020-05" db="UniProtKB">
        <authorList>
            <consortium name="EnsemblMetazoa"/>
        </authorList>
    </citation>
    <scope>IDENTIFICATION</scope>
    <source>
        <strain evidence="1">TTRI</strain>
    </source>
</reference>
<protein>
    <submittedName>
        <fullName evidence="1">Uncharacterized protein</fullName>
    </submittedName>
</protein>
<name>A0A1A9UNP4_GLOAU</name>
<evidence type="ECO:0000313" key="1">
    <source>
        <dbReference type="EnsemblMetazoa" id="GAUT010538-PA"/>
    </source>
</evidence>
<proteinExistence type="predicted"/>
<evidence type="ECO:0000313" key="2">
    <source>
        <dbReference type="Proteomes" id="UP000078200"/>
    </source>
</evidence>
<organism evidence="1 2">
    <name type="scientific">Glossina austeni</name>
    <name type="common">Savannah tsetse fly</name>
    <dbReference type="NCBI Taxonomy" id="7395"/>
    <lineage>
        <taxon>Eukaryota</taxon>
        <taxon>Metazoa</taxon>
        <taxon>Ecdysozoa</taxon>
        <taxon>Arthropoda</taxon>
        <taxon>Hexapoda</taxon>
        <taxon>Insecta</taxon>
        <taxon>Pterygota</taxon>
        <taxon>Neoptera</taxon>
        <taxon>Endopterygota</taxon>
        <taxon>Diptera</taxon>
        <taxon>Brachycera</taxon>
        <taxon>Muscomorpha</taxon>
        <taxon>Hippoboscoidea</taxon>
        <taxon>Glossinidae</taxon>
        <taxon>Glossina</taxon>
    </lineage>
</organism>